<reference evidence="2 3" key="1">
    <citation type="submission" date="2008-03" db="EMBL/GenBank/DDBJ databases">
        <title>Sequencing of the draft genome and assembly of Burkholderia ambifaria IOP40-10.</title>
        <authorList>
            <consortium name="US DOE Joint Genome Institute (JGI-PGF)"/>
            <person name="Copeland A."/>
            <person name="Lucas S."/>
            <person name="Lapidus A."/>
            <person name="Glavina del Rio T."/>
            <person name="Dalin E."/>
            <person name="Tice H."/>
            <person name="Bruce D."/>
            <person name="Goodwin L."/>
            <person name="Pitluck S."/>
            <person name="Larimer F."/>
            <person name="Land M.L."/>
            <person name="Hauser L."/>
            <person name="Tiedje J."/>
            <person name="Richardson P."/>
        </authorList>
    </citation>
    <scope>NUCLEOTIDE SEQUENCE [LARGE SCALE GENOMIC DNA]</scope>
    <source>
        <strain evidence="2 3">IOP40-10</strain>
    </source>
</reference>
<comment type="caution">
    <text evidence="2">The sequence shown here is derived from an EMBL/GenBank/DDBJ whole genome shotgun (WGS) entry which is preliminary data.</text>
</comment>
<sequence length="53" mass="5766">MVARVATALRKQPGRASCTIPGDQPFNLSSTDPKPLCGSPRHQTLLDHGFYDL</sequence>
<protein>
    <submittedName>
        <fullName evidence="2">Uncharacterized protein</fullName>
    </submittedName>
</protein>
<evidence type="ECO:0000256" key="1">
    <source>
        <dbReference type="SAM" id="MobiDB-lite"/>
    </source>
</evidence>
<evidence type="ECO:0000313" key="3">
    <source>
        <dbReference type="Proteomes" id="UP000005463"/>
    </source>
</evidence>
<accession>B1FBC4</accession>
<organism evidence="2 3">
    <name type="scientific">Burkholderia ambifaria IOP40-10</name>
    <dbReference type="NCBI Taxonomy" id="396596"/>
    <lineage>
        <taxon>Bacteria</taxon>
        <taxon>Pseudomonadati</taxon>
        <taxon>Pseudomonadota</taxon>
        <taxon>Betaproteobacteria</taxon>
        <taxon>Burkholderiales</taxon>
        <taxon>Burkholderiaceae</taxon>
        <taxon>Burkholderia</taxon>
        <taxon>Burkholderia cepacia complex</taxon>
    </lineage>
</organism>
<dbReference type="Proteomes" id="UP000005463">
    <property type="component" value="Unassembled WGS sequence"/>
</dbReference>
<dbReference type="AlphaFoldDB" id="B1FBC4"/>
<gene>
    <name evidence="2" type="ORF">BamIOP4010DRAFT_1333</name>
</gene>
<proteinExistence type="predicted"/>
<dbReference type="PATRIC" id="fig|396596.7.peg.6551"/>
<dbReference type="EMBL" id="ABLC01000019">
    <property type="protein sequence ID" value="EDT05120.1"/>
    <property type="molecule type" value="Genomic_DNA"/>
</dbReference>
<feature type="region of interest" description="Disordered" evidence="1">
    <location>
        <begin position="1"/>
        <end position="39"/>
    </location>
</feature>
<name>B1FBC4_9BURK</name>
<evidence type="ECO:0000313" key="2">
    <source>
        <dbReference type="EMBL" id="EDT05120.1"/>
    </source>
</evidence>